<name>G0TT82_TRYVY</name>
<dbReference type="VEuPathDB" id="TriTrypDB:TvY486_0303390"/>
<dbReference type="EMBL" id="HE573019">
    <property type="protein sequence ID" value="CCC47163.1"/>
    <property type="molecule type" value="Genomic_DNA"/>
</dbReference>
<gene>
    <name evidence="1" type="ORF">TVY486_0303390</name>
</gene>
<evidence type="ECO:0000313" key="1">
    <source>
        <dbReference type="EMBL" id="CCC47163.1"/>
    </source>
</evidence>
<dbReference type="AlphaFoldDB" id="G0TT82"/>
<protein>
    <submittedName>
        <fullName evidence="1">Uncharacterized protein</fullName>
    </submittedName>
</protein>
<accession>G0TT82</accession>
<reference evidence="1" key="1">
    <citation type="journal article" date="2012" name="Proc. Natl. Acad. Sci. U.S.A.">
        <title>Antigenic diversity is generated by distinct evolutionary mechanisms in African trypanosome species.</title>
        <authorList>
            <person name="Jackson A.P."/>
            <person name="Berry A."/>
            <person name="Aslett M."/>
            <person name="Allison H.C."/>
            <person name="Burton P."/>
            <person name="Vavrova-Anderson J."/>
            <person name="Brown R."/>
            <person name="Browne H."/>
            <person name="Corton N."/>
            <person name="Hauser H."/>
            <person name="Gamble J."/>
            <person name="Gilderthorp R."/>
            <person name="Marcello L."/>
            <person name="McQuillan J."/>
            <person name="Otto T.D."/>
            <person name="Quail M.A."/>
            <person name="Sanders M.J."/>
            <person name="van Tonder A."/>
            <person name="Ginger M.L."/>
            <person name="Field M.C."/>
            <person name="Barry J.D."/>
            <person name="Hertz-Fowler C."/>
            <person name="Berriman M."/>
        </authorList>
    </citation>
    <scope>NUCLEOTIDE SEQUENCE</scope>
    <source>
        <strain evidence="1">Y486</strain>
    </source>
</reference>
<sequence length="105" mass="11405">MPAHGTGHYPLRSHPPQLNLACSTWSAPTFVSYLFTFLCDYPASRAHFRIFRSVLGFSSETSVGWPSDAVWIAGAANIRRGEGLCGCAARAHARRACCCVCGEEL</sequence>
<proteinExistence type="predicted"/>
<organism evidence="1">
    <name type="scientific">Trypanosoma vivax (strain Y486)</name>
    <dbReference type="NCBI Taxonomy" id="1055687"/>
    <lineage>
        <taxon>Eukaryota</taxon>
        <taxon>Discoba</taxon>
        <taxon>Euglenozoa</taxon>
        <taxon>Kinetoplastea</taxon>
        <taxon>Metakinetoplastina</taxon>
        <taxon>Trypanosomatida</taxon>
        <taxon>Trypanosomatidae</taxon>
        <taxon>Trypanosoma</taxon>
        <taxon>Duttonella</taxon>
    </lineage>
</organism>